<keyword evidence="1" id="KW-1133">Transmembrane helix</keyword>
<dbReference type="Proteomes" id="UP000266673">
    <property type="component" value="Unassembled WGS sequence"/>
</dbReference>
<keyword evidence="1" id="KW-0472">Membrane</keyword>
<dbReference type="EMBL" id="QKWP01000670">
    <property type="protein sequence ID" value="RIB16514.1"/>
    <property type="molecule type" value="Genomic_DNA"/>
</dbReference>
<proteinExistence type="predicted"/>
<keyword evidence="2" id="KW-0732">Signal</keyword>
<dbReference type="AlphaFoldDB" id="A0A397V1Y8"/>
<accession>A0A397V1Y8</accession>
<feature type="chain" id="PRO_5017454673" evidence="2">
    <location>
        <begin position="26"/>
        <end position="235"/>
    </location>
</feature>
<evidence type="ECO:0000313" key="4">
    <source>
        <dbReference type="Proteomes" id="UP000266673"/>
    </source>
</evidence>
<reference evidence="3 4" key="1">
    <citation type="submission" date="2018-06" db="EMBL/GenBank/DDBJ databases">
        <title>Comparative genomics reveals the genomic features of Rhizophagus irregularis, R. cerebriforme, R. diaphanum and Gigaspora rosea, and their symbiotic lifestyle signature.</title>
        <authorList>
            <person name="Morin E."/>
            <person name="San Clemente H."/>
            <person name="Chen E.C.H."/>
            <person name="De La Providencia I."/>
            <person name="Hainaut M."/>
            <person name="Kuo A."/>
            <person name="Kohler A."/>
            <person name="Murat C."/>
            <person name="Tang N."/>
            <person name="Roy S."/>
            <person name="Loubradou J."/>
            <person name="Henrissat B."/>
            <person name="Grigoriev I.V."/>
            <person name="Corradi N."/>
            <person name="Roux C."/>
            <person name="Martin F.M."/>
        </authorList>
    </citation>
    <scope>NUCLEOTIDE SEQUENCE [LARGE SCALE GENOMIC DNA]</scope>
    <source>
        <strain evidence="3 4">DAOM 194757</strain>
    </source>
</reference>
<evidence type="ECO:0000256" key="1">
    <source>
        <dbReference type="SAM" id="Phobius"/>
    </source>
</evidence>
<evidence type="ECO:0000313" key="3">
    <source>
        <dbReference type="EMBL" id="RIB16514.1"/>
    </source>
</evidence>
<keyword evidence="1" id="KW-0812">Transmembrane</keyword>
<keyword evidence="4" id="KW-1185">Reference proteome</keyword>
<gene>
    <name evidence="3" type="ORF">C2G38_2189727</name>
</gene>
<feature type="transmembrane region" description="Helical" evidence="1">
    <location>
        <begin position="194"/>
        <end position="213"/>
    </location>
</feature>
<protein>
    <submittedName>
        <fullName evidence="3">Uncharacterized protein</fullName>
    </submittedName>
</protein>
<comment type="caution">
    <text evidence="3">The sequence shown here is derived from an EMBL/GenBank/DDBJ whole genome shotgun (WGS) entry which is preliminary data.</text>
</comment>
<dbReference type="OrthoDB" id="2409572at2759"/>
<feature type="signal peptide" evidence="2">
    <location>
        <begin position="1"/>
        <end position="25"/>
    </location>
</feature>
<name>A0A397V1Y8_9GLOM</name>
<organism evidence="3 4">
    <name type="scientific">Gigaspora rosea</name>
    <dbReference type="NCBI Taxonomy" id="44941"/>
    <lineage>
        <taxon>Eukaryota</taxon>
        <taxon>Fungi</taxon>
        <taxon>Fungi incertae sedis</taxon>
        <taxon>Mucoromycota</taxon>
        <taxon>Glomeromycotina</taxon>
        <taxon>Glomeromycetes</taxon>
        <taxon>Diversisporales</taxon>
        <taxon>Gigasporaceae</taxon>
        <taxon>Gigaspora</taxon>
    </lineage>
</organism>
<dbReference type="Gene3D" id="2.60.270.50">
    <property type="match status" value="1"/>
</dbReference>
<evidence type="ECO:0000256" key="2">
    <source>
        <dbReference type="SAM" id="SignalP"/>
    </source>
</evidence>
<sequence>MFLKSLFFNFVILVLSLTFVYPTLSEEGVLIGIDDMGPFFCRDGKDPNLYCCPLLSHRLSSKRDKYCVTIVLNNKSGYDITLAVANLENGEWVNEYNISCEPQTGPLPNMQSEAFSSITSHKMQGLTTFIVDDYSSSTFTISWKVPITYSDDYFSYSLSGMKYNVDFQFGLEDTVLQATVYKAPFYQTIPLPSIWVVAPVVAFFSFLFCCLNCSKMNDPSRNHFNSRAHHSYNTV</sequence>